<dbReference type="AlphaFoldDB" id="A0A6J8BEG5"/>
<dbReference type="Proteomes" id="UP000507470">
    <property type="component" value="Unassembled WGS sequence"/>
</dbReference>
<reference evidence="2 3" key="1">
    <citation type="submission" date="2020-06" db="EMBL/GenBank/DDBJ databases">
        <authorList>
            <person name="Li R."/>
            <person name="Bekaert M."/>
        </authorList>
    </citation>
    <scope>NUCLEOTIDE SEQUENCE [LARGE SCALE GENOMIC DNA]</scope>
    <source>
        <strain evidence="3">wild</strain>
    </source>
</reference>
<dbReference type="OrthoDB" id="6079384at2759"/>
<sequence length="526" mass="60999">MAEHNLVNNNTKDVNSVNQIPISQRLIFSDQPSPQNVNTNSLPLEAVLSDIYTKLNKIDSIPAFLGNLEALPSIDRRLGAIENRFSNIETEILQVKHDIKQLENRVSGSEINTTNITQRLNMVERERDQMKFENDELRERLVDVKSRSMRENLLFGGVEEHESERNDPDNISTETVLKTFTREKLGIEDEIRFHVVHRLRPRRDRKPRTIVAKFERRKDRDRVLKAAPGKLKDSPYSVYEQFTNEIMERRNILWPVRQRCSKRFHIGQKTLNTLHTSLDQIEGELLSFKTESTVTALIGDFNARSSTLTDYVVPNDKLMRFLNIDEINDVHNYLYEFQKLQEKNIPVERSSEDRGRCNNYGYKMLNFWKNNSIFITNGRICDDTGIGKVTCSEISIVDYLIVSQELFPFITEFQVVDFDPLISDVHCRSHVKFSTLATNDLHNNNPVEGASKPVRWISDKKNQFVDKVENSLLLDVDELTNRIDEFDVDSISFQTDLDTFVEALNKLYLDSAIDTFGTRTVYSNTH</sequence>
<keyword evidence="3" id="KW-1185">Reference proteome</keyword>
<name>A0A6J8BEG5_MYTCO</name>
<dbReference type="EMBL" id="CACVKT020003176">
    <property type="protein sequence ID" value="CAC5382013.1"/>
    <property type="molecule type" value="Genomic_DNA"/>
</dbReference>
<proteinExistence type="predicted"/>
<dbReference type="Gene3D" id="3.30.70.1820">
    <property type="entry name" value="L1 transposable element, RRM domain"/>
    <property type="match status" value="1"/>
</dbReference>
<protein>
    <recommendedName>
        <fullName evidence="4">Endonuclease/exonuclease/phosphatase domain-containing protein</fullName>
    </recommendedName>
</protein>
<evidence type="ECO:0000313" key="3">
    <source>
        <dbReference type="Proteomes" id="UP000507470"/>
    </source>
</evidence>
<evidence type="ECO:0008006" key="4">
    <source>
        <dbReference type="Google" id="ProtNLM"/>
    </source>
</evidence>
<evidence type="ECO:0000313" key="2">
    <source>
        <dbReference type="EMBL" id="CAC5382013.1"/>
    </source>
</evidence>
<dbReference type="PANTHER" id="PTHR11505">
    <property type="entry name" value="L1 TRANSPOSABLE ELEMENT-RELATED"/>
    <property type="match status" value="1"/>
</dbReference>
<dbReference type="Gene3D" id="3.60.10.10">
    <property type="entry name" value="Endonuclease/exonuclease/phosphatase"/>
    <property type="match status" value="1"/>
</dbReference>
<keyword evidence="1" id="KW-0175">Coiled coil</keyword>
<evidence type="ECO:0000256" key="1">
    <source>
        <dbReference type="SAM" id="Coils"/>
    </source>
</evidence>
<dbReference type="InterPro" id="IPR036691">
    <property type="entry name" value="Endo/exonu/phosph_ase_sf"/>
</dbReference>
<gene>
    <name evidence="2" type="ORF">MCOR_17880</name>
</gene>
<feature type="coiled-coil region" evidence="1">
    <location>
        <begin position="85"/>
        <end position="147"/>
    </location>
</feature>
<dbReference type="InterPro" id="IPR004244">
    <property type="entry name" value="Transposase_22"/>
</dbReference>
<organism evidence="2 3">
    <name type="scientific">Mytilus coruscus</name>
    <name type="common">Sea mussel</name>
    <dbReference type="NCBI Taxonomy" id="42192"/>
    <lineage>
        <taxon>Eukaryota</taxon>
        <taxon>Metazoa</taxon>
        <taxon>Spiralia</taxon>
        <taxon>Lophotrochozoa</taxon>
        <taxon>Mollusca</taxon>
        <taxon>Bivalvia</taxon>
        <taxon>Autobranchia</taxon>
        <taxon>Pteriomorphia</taxon>
        <taxon>Mytilida</taxon>
        <taxon>Mytiloidea</taxon>
        <taxon>Mytilidae</taxon>
        <taxon>Mytilinae</taxon>
        <taxon>Mytilus</taxon>
    </lineage>
</organism>
<accession>A0A6J8BEG5</accession>